<dbReference type="SMART" id="SM00347">
    <property type="entry name" value="HTH_MARR"/>
    <property type="match status" value="1"/>
</dbReference>
<dbReference type="Gene3D" id="1.10.10.10">
    <property type="entry name" value="Winged helix-like DNA-binding domain superfamily/Winged helix DNA-binding domain"/>
    <property type="match status" value="1"/>
</dbReference>
<dbReference type="GO" id="GO:0006950">
    <property type="term" value="P:response to stress"/>
    <property type="evidence" value="ECO:0007669"/>
    <property type="project" value="TreeGrafter"/>
</dbReference>
<evidence type="ECO:0000313" key="2">
    <source>
        <dbReference type="EMBL" id="OLF07150.1"/>
    </source>
</evidence>
<reference evidence="2 3" key="1">
    <citation type="submission" date="2016-12" db="EMBL/GenBank/DDBJ databases">
        <title>The draft genome sequence of Actinophytocola xinjiangensis.</title>
        <authorList>
            <person name="Wang W."/>
            <person name="Yuan L."/>
        </authorList>
    </citation>
    <scope>NUCLEOTIDE SEQUENCE [LARGE SCALE GENOMIC DNA]</scope>
    <source>
        <strain evidence="2 3">CGMCC 4.4663</strain>
    </source>
</reference>
<dbReference type="PANTHER" id="PTHR33164:SF107">
    <property type="entry name" value="TRANSCRIPTIONAL REGULATORY PROTEIN"/>
    <property type="match status" value="1"/>
</dbReference>
<protein>
    <recommendedName>
        <fullName evidence="1">HTH marR-type domain-containing protein</fullName>
    </recommendedName>
</protein>
<comment type="caution">
    <text evidence="2">The sequence shown here is derived from an EMBL/GenBank/DDBJ whole genome shotgun (WGS) entry which is preliminary data.</text>
</comment>
<name>A0A7Z0WH54_9PSEU</name>
<accession>A0A7Z0WH54</accession>
<dbReference type="PROSITE" id="PS50995">
    <property type="entry name" value="HTH_MARR_2"/>
    <property type="match status" value="1"/>
</dbReference>
<dbReference type="InterPro" id="IPR036388">
    <property type="entry name" value="WH-like_DNA-bd_sf"/>
</dbReference>
<sequence>MYCYDVDERQHQCGQADIAAGLVQLTMLVQEIYARTSVRHDLTAVQARLLCVLLDGPRGMAELAQAFNVERAALTGLMDRAERRGLARRSPVPGNRRAVQVTLTDAGRAAATAFHAEIGDQLSKLVEPLPTEGRELFGAALDAIVSQYQQRRPPPGEAAAGA</sequence>
<evidence type="ECO:0000259" key="1">
    <source>
        <dbReference type="PROSITE" id="PS50995"/>
    </source>
</evidence>
<dbReference type="GO" id="GO:0003700">
    <property type="term" value="F:DNA-binding transcription factor activity"/>
    <property type="evidence" value="ECO:0007669"/>
    <property type="project" value="InterPro"/>
</dbReference>
<gene>
    <name evidence="2" type="ORF">BLA60_28480</name>
</gene>
<proteinExistence type="predicted"/>
<dbReference type="OrthoDB" id="3216907at2"/>
<dbReference type="InterPro" id="IPR039422">
    <property type="entry name" value="MarR/SlyA-like"/>
</dbReference>
<keyword evidence="3" id="KW-1185">Reference proteome</keyword>
<dbReference type="Proteomes" id="UP000185696">
    <property type="component" value="Unassembled WGS sequence"/>
</dbReference>
<dbReference type="PRINTS" id="PR00598">
    <property type="entry name" value="HTHMARR"/>
</dbReference>
<feature type="domain" description="HTH marR-type" evidence="1">
    <location>
        <begin position="15"/>
        <end position="146"/>
    </location>
</feature>
<dbReference type="Pfam" id="PF12802">
    <property type="entry name" value="MarR_2"/>
    <property type="match status" value="1"/>
</dbReference>
<organism evidence="2 3">
    <name type="scientific">Actinophytocola xinjiangensis</name>
    <dbReference type="NCBI Taxonomy" id="485602"/>
    <lineage>
        <taxon>Bacteria</taxon>
        <taxon>Bacillati</taxon>
        <taxon>Actinomycetota</taxon>
        <taxon>Actinomycetes</taxon>
        <taxon>Pseudonocardiales</taxon>
        <taxon>Pseudonocardiaceae</taxon>
    </lineage>
</organism>
<dbReference type="InterPro" id="IPR036390">
    <property type="entry name" value="WH_DNA-bd_sf"/>
</dbReference>
<evidence type="ECO:0000313" key="3">
    <source>
        <dbReference type="Proteomes" id="UP000185696"/>
    </source>
</evidence>
<dbReference type="SUPFAM" id="SSF46785">
    <property type="entry name" value="Winged helix' DNA-binding domain"/>
    <property type="match status" value="1"/>
</dbReference>
<dbReference type="AlphaFoldDB" id="A0A7Z0WH54"/>
<dbReference type="InterPro" id="IPR000835">
    <property type="entry name" value="HTH_MarR-typ"/>
</dbReference>
<dbReference type="PANTHER" id="PTHR33164">
    <property type="entry name" value="TRANSCRIPTIONAL REGULATOR, MARR FAMILY"/>
    <property type="match status" value="1"/>
</dbReference>
<dbReference type="EMBL" id="MSIF01000017">
    <property type="protein sequence ID" value="OLF07150.1"/>
    <property type="molecule type" value="Genomic_DNA"/>
</dbReference>